<keyword evidence="2" id="KW-1003">Cell membrane</keyword>
<dbReference type="GO" id="GO:0016491">
    <property type="term" value="F:oxidoreductase activity"/>
    <property type="evidence" value="ECO:0007669"/>
    <property type="project" value="UniProtKB-KW"/>
</dbReference>
<evidence type="ECO:0000256" key="5">
    <source>
        <dbReference type="ARBA" id="ARBA00022989"/>
    </source>
</evidence>
<evidence type="ECO:0000256" key="4">
    <source>
        <dbReference type="ARBA" id="ARBA00022723"/>
    </source>
</evidence>
<evidence type="ECO:0000256" key="12">
    <source>
        <dbReference type="SAM" id="Phobius"/>
    </source>
</evidence>
<evidence type="ECO:0000313" key="14">
    <source>
        <dbReference type="Proteomes" id="UP000247465"/>
    </source>
</evidence>
<dbReference type="PANTHER" id="PTHR35457">
    <property type="entry name" value="HEME A SYNTHASE"/>
    <property type="match status" value="1"/>
</dbReference>
<feature type="transmembrane region" description="Helical" evidence="12">
    <location>
        <begin position="12"/>
        <end position="30"/>
    </location>
</feature>
<keyword evidence="9 12" id="KW-0472">Membrane</keyword>
<feature type="transmembrane region" description="Helical" evidence="12">
    <location>
        <begin position="95"/>
        <end position="116"/>
    </location>
</feature>
<evidence type="ECO:0000256" key="3">
    <source>
        <dbReference type="ARBA" id="ARBA00022692"/>
    </source>
</evidence>
<feature type="transmembrane region" description="Helical" evidence="12">
    <location>
        <begin position="71"/>
        <end position="89"/>
    </location>
</feature>
<evidence type="ECO:0000256" key="6">
    <source>
        <dbReference type="ARBA" id="ARBA00023002"/>
    </source>
</evidence>
<dbReference type="GO" id="GO:0016020">
    <property type="term" value="C:membrane"/>
    <property type="evidence" value="ECO:0007669"/>
    <property type="project" value="UniProtKB-SubCell"/>
</dbReference>
<organism evidence="13 14">
    <name type="scientific">Candidatus Moanibacter tarae</name>
    <dbReference type="NCBI Taxonomy" id="2200854"/>
    <lineage>
        <taxon>Bacteria</taxon>
        <taxon>Pseudomonadati</taxon>
        <taxon>Verrucomicrobiota</taxon>
        <taxon>Opitutia</taxon>
        <taxon>Puniceicoccales</taxon>
        <taxon>Puniceicoccales incertae sedis</taxon>
        <taxon>Candidatus Moanibacter</taxon>
    </lineage>
</organism>
<dbReference type="GO" id="GO:0046872">
    <property type="term" value="F:metal ion binding"/>
    <property type="evidence" value="ECO:0007669"/>
    <property type="project" value="UniProtKB-KW"/>
</dbReference>
<dbReference type="PANTHER" id="PTHR35457:SF1">
    <property type="entry name" value="HEME A SYNTHASE"/>
    <property type="match status" value="1"/>
</dbReference>
<keyword evidence="3 12" id="KW-0812">Transmembrane</keyword>
<keyword evidence="8" id="KW-0350">Heme biosynthesis</keyword>
<sequence>MQNRTEAYKPSLFWFSIFALVCSLFLLYAGGFTTSIEAGMAFLDWPLSDGSLNPEGWTQDRLKRAEHSHRLLGMQLGIFSITLFLWIWLKEARSWLRNLAGLTLLIIVIQGLLGGLRVKFDRLNIGSESNLVAQSFAILHASGAQIVLCLLITIAVASSKWWTENTKITDLKPLKGVSWIGIVACCAIFLQIVIGAVVRHGNAGLAISSFPLSSPDGALLPNTWNWAVAINFAHRIGALVTTATILLFAAQIWIFNRNLKPFLFLSLIPIALVASQFLFGALIVWTRINEHVATLHMLFGAFLLASCWMLTFVSFRL</sequence>
<feature type="transmembrane region" description="Helical" evidence="12">
    <location>
        <begin position="262"/>
        <end position="285"/>
    </location>
</feature>
<dbReference type="KEGG" id="mtar:DF168_00591"/>
<dbReference type="EMBL" id="CP029803">
    <property type="protein sequence ID" value="AWT59403.1"/>
    <property type="molecule type" value="Genomic_DNA"/>
</dbReference>
<dbReference type="Proteomes" id="UP000247465">
    <property type="component" value="Chromosome"/>
</dbReference>
<evidence type="ECO:0000313" key="13">
    <source>
        <dbReference type="EMBL" id="AWT59403.1"/>
    </source>
</evidence>
<dbReference type="AlphaFoldDB" id="A0A2Z4ABL7"/>
<evidence type="ECO:0000256" key="1">
    <source>
        <dbReference type="ARBA" id="ARBA00004141"/>
    </source>
</evidence>
<keyword evidence="4" id="KW-0479">Metal-binding</keyword>
<name>A0A2Z4ABL7_9BACT</name>
<keyword evidence="7" id="KW-0408">Iron</keyword>
<dbReference type="InterPro" id="IPR050450">
    <property type="entry name" value="COX15/CtaA_HemeA_synthase"/>
</dbReference>
<dbReference type="Pfam" id="PF02628">
    <property type="entry name" value="COX15-CtaA"/>
    <property type="match status" value="1"/>
</dbReference>
<keyword evidence="6 13" id="KW-0560">Oxidoreductase</keyword>
<feature type="transmembrane region" description="Helical" evidence="12">
    <location>
        <begin position="297"/>
        <end position="315"/>
    </location>
</feature>
<evidence type="ECO:0000256" key="7">
    <source>
        <dbReference type="ARBA" id="ARBA00023004"/>
    </source>
</evidence>
<accession>A0A2Z4ABL7</accession>
<evidence type="ECO:0000256" key="9">
    <source>
        <dbReference type="ARBA" id="ARBA00023136"/>
    </source>
</evidence>
<evidence type="ECO:0000256" key="10">
    <source>
        <dbReference type="ARBA" id="ARBA00023157"/>
    </source>
</evidence>
<dbReference type="EC" id="1.3.-.-" evidence="13"/>
<feature type="transmembrane region" description="Helical" evidence="12">
    <location>
        <begin position="137"/>
        <end position="157"/>
    </location>
</feature>
<dbReference type="GO" id="GO:0006784">
    <property type="term" value="P:heme A biosynthetic process"/>
    <property type="evidence" value="ECO:0007669"/>
    <property type="project" value="InterPro"/>
</dbReference>
<dbReference type="InterPro" id="IPR003780">
    <property type="entry name" value="COX15/CtaA_fam"/>
</dbReference>
<proteinExistence type="predicted"/>
<protein>
    <submittedName>
        <fullName evidence="13">Heme A synthase</fullName>
        <ecNumber evidence="13">1.3.-.-</ecNumber>
    </submittedName>
</protein>
<evidence type="ECO:0000256" key="8">
    <source>
        <dbReference type="ARBA" id="ARBA00023133"/>
    </source>
</evidence>
<comment type="pathway">
    <text evidence="11">Porphyrin-containing compound metabolism.</text>
</comment>
<keyword evidence="10" id="KW-1015">Disulfide bond</keyword>
<gene>
    <name evidence="13" type="primary">ctaA</name>
    <name evidence="13" type="ORF">DF168_00591</name>
</gene>
<comment type="subcellular location">
    <subcellularLocation>
        <location evidence="1">Membrane</location>
        <topology evidence="1">Multi-pass membrane protein</topology>
    </subcellularLocation>
</comment>
<keyword evidence="5 12" id="KW-1133">Transmembrane helix</keyword>
<evidence type="ECO:0000256" key="2">
    <source>
        <dbReference type="ARBA" id="ARBA00022475"/>
    </source>
</evidence>
<feature type="transmembrane region" description="Helical" evidence="12">
    <location>
        <begin position="236"/>
        <end position="256"/>
    </location>
</feature>
<feature type="transmembrane region" description="Helical" evidence="12">
    <location>
        <begin position="177"/>
        <end position="198"/>
    </location>
</feature>
<evidence type="ECO:0000256" key="11">
    <source>
        <dbReference type="ARBA" id="ARBA00023444"/>
    </source>
</evidence>
<reference evidence="13 14" key="1">
    <citation type="submission" date="2018-06" db="EMBL/GenBank/DDBJ databases">
        <title>Draft Genome Sequence of a Novel Marine Bacterium Related to the Verrucomicrobia.</title>
        <authorList>
            <person name="Vosseberg J."/>
            <person name="Martijn J."/>
            <person name="Ettema T.J.G."/>
        </authorList>
    </citation>
    <scope>NUCLEOTIDE SEQUENCE [LARGE SCALE GENOMIC DNA]</scope>
    <source>
        <strain evidence="13">TARA_B100001123</strain>
    </source>
</reference>